<evidence type="ECO:0000313" key="2">
    <source>
        <dbReference type="EMBL" id="MBX49872.1"/>
    </source>
</evidence>
<keyword evidence="1" id="KW-0472">Membrane</keyword>
<proteinExistence type="predicted"/>
<sequence length="97" mass="11675">MVCLRRLRSILSRMGSRMLPILLVQLMFNMIFLANLFHAVFRNQLLLEERHWTGIYCLGNEKNQTNQPWFNLPLMEKHQMSIICQRDCNRKLLDQLQ</sequence>
<keyword evidence="1" id="KW-0812">Transmembrane</keyword>
<protein>
    <submittedName>
        <fullName evidence="2">Uncharacterized protein</fullName>
    </submittedName>
</protein>
<feature type="transmembrane region" description="Helical" evidence="1">
    <location>
        <begin position="21"/>
        <end position="41"/>
    </location>
</feature>
<evidence type="ECO:0000256" key="1">
    <source>
        <dbReference type="SAM" id="Phobius"/>
    </source>
</evidence>
<organism evidence="2">
    <name type="scientific">Rhizophora mucronata</name>
    <name type="common">Asiatic mangrove</name>
    <dbReference type="NCBI Taxonomy" id="61149"/>
    <lineage>
        <taxon>Eukaryota</taxon>
        <taxon>Viridiplantae</taxon>
        <taxon>Streptophyta</taxon>
        <taxon>Embryophyta</taxon>
        <taxon>Tracheophyta</taxon>
        <taxon>Spermatophyta</taxon>
        <taxon>Magnoliopsida</taxon>
        <taxon>eudicotyledons</taxon>
        <taxon>Gunneridae</taxon>
        <taxon>Pentapetalae</taxon>
        <taxon>rosids</taxon>
        <taxon>fabids</taxon>
        <taxon>Malpighiales</taxon>
        <taxon>Rhizophoraceae</taxon>
        <taxon>Rhizophora</taxon>
    </lineage>
</organism>
<dbReference type="AlphaFoldDB" id="A0A2P2P552"/>
<dbReference type="EMBL" id="GGEC01069388">
    <property type="protein sequence ID" value="MBX49872.1"/>
    <property type="molecule type" value="Transcribed_RNA"/>
</dbReference>
<keyword evidence="1" id="KW-1133">Transmembrane helix</keyword>
<name>A0A2P2P552_RHIMU</name>
<reference evidence="2" key="1">
    <citation type="submission" date="2018-02" db="EMBL/GenBank/DDBJ databases">
        <title>Rhizophora mucronata_Transcriptome.</title>
        <authorList>
            <person name="Meera S.P."/>
            <person name="Sreeshan A."/>
            <person name="Augustine A."/>
        </authorList>
    </citation>
    <scope>NUCLEOTIDE SEQUENCE</scope>
    <source>
        <tissue evidence="2">Leaf</tissue>
    </source>
</reference>
<accession>A0A2P2P552</accession>